<protein>
    <recommendedName>
        <fullName evidence="3">Transposase</fullName>
    </recommendedName>
</protein>
<evidence type="ECO:0000313" key="2">
    <source>
        <dbReference type="Proteomes" id="UP001300745"/>
    </source>
</evidence>
<dbReference type="EMBL" id="JAPJDO010000071">
    <property type="protein sequence ID" value="MCX2941345.1"/>
    <property type="molecule type" value="Genomic_DNA"/>
</dbReference>
<proteinExistence type="predicted"/>
<accession>A0ABT3SPA4</accession>
<sequence length="136" mass="15222">MNEAAATAWKEIHGTLSHPAPKRFGRRSDCPHFTRTGSWMMEVPPRLVELADLADSCRTVFLRTADISRWRPGPNSLAAKAQKAITLRDPAGFTLVSEVVVTYLEIASNHFAGLAVLYRYGQAMFPQFRSLDQSWS</sequence>
<keyword evidence="2" id="KW-1185">Reference proteome</keyword>
<dbReference type="Proteomes" id="UP001300745">
    <property type="component" value="Unassembled WGS sequence"/>
</dbReference>
<gene>
    <name evidence="1" type="ORF">ORI27_32160</name>
</gene>
<dbReference type="RefSeq" id="WP_266001288.1">
    <property type="nucleotide sequence ID" value="NZ_JAPJDN010000071.1"/>
</dbReference>
<evidence type="ECO:0008006" key="3">
    <source>
        <dbReference type="Google" id="ProtNLM"/>
    </source>
</evidence>
<name>A0ABT3SPA4_9MYCO</name>
<organism evidence="1 2">
    <name type="scientific">Mycobacterium pinniadriaticum</name>
    <dbReference type="NCBI Taxonomy" id="2994102"/>
    <lineage>
        <taxon>Bacteria</taxon>
        <taxon>Bacillati</taxon>
        <taxon>Actinomycetota</taxon>
        <taxon>Actinomycetes</taxon>
        <taxon>Mycobacteriales</taxon>
        <taxon>Mycobacteriaceae</taxon>
        <taxon>Mycobacterium</taxon>
    </lineage>
</organism>
<reference evidence="1 2" key="1">
    <citation type="submission" date="2022-11" db="EMBL/GenBank/DDBJ databases">
        <title>Mycobacterium sp. nov.</title>
        <authorList>
            <person name="Papic B."/>
            <person name="Spicic S."/>
            <person name="Duvnjak S."/>
        </authorList>
    </citation>
    <scope>NUCLEOTIDE SEQUENCE [LARGE SCALE GENOMIC DNA]</scope>
    <source>
        <strain evidence="1 2">CVI_P4</strain>
    </source>
</reference>
<comment type="caution">
    <text evidence="1">The sequence shown here is derived from an EMBL/GenBank/DDBJ whole genome shotgun (WGS) entry which is preliminary data.</text>
</comment>
<evidence type="ECO:0000313" key="1">
    <source>
        <dbReference type="EMBL" id="MCX2941345.1"/>
    </source>
</evidence>